<dbReference type="InterPro" id="IPR013766">
    <property type="entry name" value="Thioredoxin_domain"/>
</dbReference>
<dbReference type="GO" id="GO:0003756">
    <property type="term" value="F:protein disulfide isomerase activity"/>
    <property type="evidence" value="ECO:0007669"/>
    <property type="project" value="TreeGrafter"/>
</dbReference>
<keyword evidence="3" id="KW-1133">Transmembrane helix</keyword>
<proteinExistence type="inferred from homology"/>
<dbReference type="Pfam" id="PF00085">
    <property type="entry name" value="Thioredoxin"/>
    <property type="match status" value="1"/>
</dbReference>
<evidence type="ECO:0000256" key="1">
    <source>
        <dbReference type="ARBA" id="ARBA00006347"/>
    </source>
</evidence>
<dbReference type="PANTHER" id="PTHR45672:SF3">
    <property type="entry name" value="THIOREDOXIN DOMAIN-CONTAINING PROTEIN 5"/>
    <property type="match status" value="1"/>
</dbReference>
<dbReference type="InterPro" id="IPR051063">
    <property type="entry name" value="PDI"/>
</dbReference>
<dbReference type="SUPFAM" id="SSF52833">
    <property type="entry name" value="Thioredoxin-like"/>
    <property type="match status" value="1"/>
</dbReference>
<sequence length="167" mass="18647">MLNSLKTGFGKLLRNKRALLISLLVGAIFIFIAIYTYNTYVKPRLNIAYMPNKEYITGSGNSDDPGSSNGANDSATLYYFYTEWCPHCKKASPIIKQLQDYIASKGGSIKGVKINIEMVDCDKDSKTADKYDVQGYPTIKLVHGSKIIEYEAKPQLDTLKQFLDVAI</sequence>
<dbReference type="Gene3D" id="3.40.30.10">
    <property type="entry name" value="Glutaredoxin"/>
    <property type="match status" value="1"/>
</dbReference>
<dbReference type="CDD" id="cd02961">
    <property type="entry name" value="PDI_a_family"/>
    <property type="match status" value="1"/>
</dbReference>
<keyword evidence="2" id="KW-0732">Signal</keyword>
<reference evidence="5" key="1">
    <citation type="journal article" date="2020" name="Nature">
        <title>Giant virus diversity and host interactions through global metagenomics.</title>
        <authorList>
            <person name="Schulz F."/>
            <person name="Roux S."/>
            <person name="Paez-Espino D."/>
            <person name="Jungbluth S."/>
            <person name="Walsh D.A."/>
            <person name="Denef V.J."/>
            <person name="McMahon K.D."/>
            <person name="Konstantinidis K.T."/>
            <person name="Eloe-Fadrosh E.A."/>
            <person name="Kyrpides N.C."/>
            <person name="Woyke T."/>
        </authorList>
    </citation>
    <scope>NUCLEOTIDE SEQUENCE</scope>
    <source>
        <strain evidence="5">GVMAG-M-3300025890-48</strain>
    </source>
</reference>
<protein>
    <recommendedName>
        <fullName evidence="4">Thioredoxin domain-containing protein</fullName>
    </recommendedName>
</protein>
<dbReference type="EMBL" id="MN740367">
    <property type="protein sequence ID" value="QHU02919.1"/>
    <property type="molecule type" value="Genomic_DNA"/>
</dbReference>
<dbReference type="GO" id="GO:0005783">
    <property type="term" value="C:endoplasmic reticulum"/>
    <property type="evidence" value="ECO:0007669"/>
    <property type="project" value="TreeGrafter"/>
</dbReference>
<feature type="domain" description="Thioredoxin" evidence="4">
    <location>
        <begin position="44"/>
        <end position="167"/>
    </location>
</feature>
<evidence type="ECO:0000313" key="5">
    <source>
        <dbReference type="EMBL" id="QHU02919.1"/>
    </source>
</evidence>
<organism evidence="5">
    <name type="scientific">viral metagenome</name>
    <dbReference type="NCBI Taxonomy" id="1070528"/>
    <lineage>
        <taxon>unclassified sequences</taxon>
        <taxon>metagenomes</taxon>
        <taxon>organismal metagenomes</taxon>
    </lineage>
</organism>
<dbReference type="AlphaFoldDB" id="A0A6C0JB86"/>
<evidence type="ECO:0000259" key="4">
    <source>
        <dbReference type="PROSITE" id="PS51352"/>
    </source>
</evidence>
<dbReference type="PANTHER" id="PTHR45672">
    <property type="entry name" value="PROTEIN DISULFIDE-ISOMERASE C17H9.14C-RELATED"/>
    <property type="match status" value="1"/>
</dbReference>
<evidence type="ECO:0000256" key="3">
    <source>
        <dbReference type="SAM" id="Phobius"/>
    </source>
</evidence>
<keyword evidence="3" id="KW-0812">Transmembrane</keyword>
<evidence type="ECO:0000256" key="2">
    <source>
        <dbReference type="ARBA" id="ARBA00022729"/>
    </source>
</evidence>
<accession>A0A6C0JB86</accession>
<feature type="transmembrane region" description="Helical" evidence="3">
    <location>
        <begin position="18"/>
        <end position="37"/>
    </location>
</feature>
<name>A0A6C0JB86_9ZZZZ</name>
<keyword evidence="3" id="KW-0472">Membrane</keyword>
<dbReference type="InterPro" id="IPR036249">
    <property type="entry name" value="Thioredoxin-like_sf"/>
</dbReference>
<dbReference type="GO" id="GO:0006457">
    <property type="term" value="P:protein folding"/>
    <property type="evidence" value="ECO:0007669"/>
    <property type="project" value="TreeGrafter"/>
</dbReference>
<comment type="similarity">
    <text evidence="1">Belongs to the protein disulfide isomerase family.</text>
</comment>
<dbReference type="PROSITE" id="PS51352">
    <property type="entry name" value="THIOREDOXIN_2"/>
    <property type="match status" value="1"/>
</dbReference>